<dbReference type="EMBL" id="JBHSDL010000006">
    <property type="protein sequence ID" value="MFC4373611.1"/>
    <property type="molecule type" value="Genomic_DNA"/>
</dbReference>
<dbReference type="InterPro" id="IPR011712">
    <property type="entry name" value="Sig_transdc_His_kin_sub3_dim/P"/>
</dbReference>
<proteinExistence type="predicted"/>
<evidence type="ECO:0000256" key="9">
    <source>
        <dbReference type="SAM" id="Phobius"/>
    </source>
</evidence>
<feature type="domain" description="Signal transduction histidine kinase subgroup 3 dimerisation and phosphoacceptor" evidence="11">
    <location>
        <begin position="184"/>
        <end position="249"/>
    </location>
</feature>
<evidence type="ECO:0000256" key="2">
    <source>
        <dbReference type="ARBA" id="ARBA00012438"/>
    </source>
</evidence>
<keyword evidence="3" id="KW-0597">Phosphoprotein</keyword>
<keyword evidence="6 12" id="KW-0418">Kinase</keyword>
<evidence type="ECO:0000313" key="13">
    <source>
        <dbReference type="Proteomes" id="UP001595844"/>
    </source>
</evidence>
<keyword evidence="5" id="KW-0547">Nucleotide-binding</keyword>
<name>A0ABV8VCE4_9NOCA</name>
<dbReference type="Pfam" id="PF02518">
    <property type="entry name" value="HATPase_c"/>
    <property type="match status" value="1"/>
</dbReference>
<dbReference type="PANTHER" id="PTHR24421:SF10">
    <property type="entry name" value="NITRATE_NITRITE SENSOR PROTEIN NARQ"/>
    <property type="match status" value="1"/>
</dbReference>
<evidence type="ECO:0000256" key="7">
    <source>
        <dbReference type="ARBA" id="ARBA00022840"/>
    </source>
</evidence>
<accession>A0ABV8VCE4</accession>
<dbReference type="Pfam" id="PF07730">
    <property type="entry name" value="HisKA_3"/>
    <property type="match status" value="1"/>
</dbReference>
<evidence type="ECO:0000256" key="6">
    <source>
        <dbReference type="ARBA" id="ARBA00022777"/>
    </source>
</evidence>
<evidence type="ECO:0000256" key="4">
    <source>
        <dbReference type="ARBA" id="ARBA00022679"/>
    </source>
</evidence>
<sequence>MVGGSAGAHRQRAVDVTLAAATFVVVGTAITADVGSSSVGLGAYVFAALFAAAMLVRRRWPVATLVASAAALPVYYMLGYPPIGLALPLAAALFSTAERGRPRWAIGVAVALLAVSTGTRLLDGDDPAFVLGLELPTSVALMTAMIALGDGVRARRGWRAETAERARAAAAERERLLAARLEQERLRVARDLHDTLAHTVSVIALHTDVAREAIHDDPDTAQRCLTAARAACRDAGRELRATVAALRADSTTEPPAPELDRLSELIEAAEAAGLTVTLDGDTDTATLPTIVGLTAYRVVQESLSNVLRHAAATTVLIEIDRTGTRLRVRVSDDGTGADSVGIAGGGWGITGMRERVTLLGGSLDTGPGPTGGFVVDARIPLRDPA</sequence>
<keyword evidence="4" id="KW-0808">Transferase</keyword>
<dbReference type="PANTHER" id="PTHR24421">
    <property type="entry name" value="NITRATE/NITRITE SENSOR PROTEIN NARX-RELATED"/>
    <property type="match status" value="1"/>
</dbReference>
<gene>
    <name evidence="12" type="ORF">ACFO5K_05810</name>
</gene>
<evidence type="ECO:0000256" key="5">
    <source>
        <dbReference type="ARBA" id="ARBA00022741"/>
    </source>
</evidence>
<dbReference type="Gene3D" id="3.30.565.10">
    <property type="entry name" value="Histidine kinase-like ATPase, C-terminal domain"/>
    <property type="match status" value="1"/>
</dbReference>
<evidence type="ECO:0000256" key="3">
    <source>
        <dbReference type="ARBA" id="ARBA00022553"/>
    </source>
</evidence>
<dbReference type="EC" id="2.7.13.3" evidence="2"/>
<evidence type="ECO:0000313" key="12">
    <source>
        <dbReference type="EMBL" id="MFC4373611.1"/>
    </source>
</evidence>
<evidence type="ECO:0000256" key="1">
    <source>
        <dbReference type="ARBA" id="ARBA00000085"/>
    </source>
</evidence>
<evidence type="ECO:0000259" key="10">
    <source>
        <dbReference type="Pfam" id="PF02518"/>
    </source>
</evidence>
<dbReference type="RefSeq" id="WP_378556877.1">
    <property type="nucleotide sequence ID" value="NZ_JBHSDL010000006.1"/>
</dbReference>
<dbReference type="Gene3D" id="1.20.5.1930">
    <property type="match status" value="1"/>
</dbReference>
<keyword evidence="8" id="KW-0902">Two-component regulatory system</keyword>
<keyword evidence="9" id="KW-0472">Membrane</keyword>
<feature type="domain" description="Histidine kinase/HSP90-like ATPase" evidence="10">
    <location>
        <begin position="295"/>
        <end position="382"/>
    </location>
</feature>
<dbReference type="CDD" id="cd16917">
    <property type="entry name" value="HATPase_UhpB-NarQ-NarX-like"/>
    <property type="match status" value="1"/>
</dbReference>
<organism evidence="12 13">
    <name type="scientific">Nocardia halotolerans</name>
    <dbReference type="NCBI Taxonomy" id="1755878"/>
    <lineage>
        <taxon>Bacteria</taxon>
        <taxon>Bacillati</taxon>
        <taxon>Actinomycetota</taxon>
        <taxon>Actinomycetes</taxon>
        <taxon>Mycobacteriales</taxon>
        <taxon>Nocardiaceae</taxon>
        <taxon>Nocardia</taxon>
    </lineage>
</organism>
<reference evidence="13" key="1">
    <citation type="journal article" date="2019" name="Int. J. Syst. Evol. Microbiol.">
        <title>The Global Catalogue of Microorganisms (GCM) 10K type strain sequencing project: providing services to taxonomists for standard genome sequencing and annotation.</title>
        <authorList>
            <consortium name="The Broad Institute Genomics Platform"/>
            <consortium name="The Broad Institute Genome Sequencing Center for Infectious Disease"/>
            <person name="Wu L."/>
            <person name="Ma J."/>
        </authorList>
    </citation>
    <scope>NUCLEOTIDE SEQUENCE [LARGE SCALE GENOMIC DNA]</scope>
    <source>
        <strain evidence="13">IBRC-M 10490</strain>
    </source>
</reference>
<evidence type="ECO:0000256" key="8">
    <source>
        <dbReference type="ARBA" id="ARBA00023012"/>
    </source>
</evidence>
<dbReference type="GO" id="GO:0016301">
    <property type="term" value="F:kinase activity"/>
    <property type="evidence" value="ECO:0007669"/>
    <property type="project" value="UniProtKB-KW"/>
</dbReference>
<dbReference type="InterPro" id="IPR050482">
    <property type="entry name" value="Sensor_HK_TwoCompSys"/>
</dbReference>
<dbReference type="Proteomes" id="UP001595844">
    <property type="component" value="Unassembled WGS sequence"/>
</dbReference>
<dbReference type="InterPro" id="IPR003594">
    <property type="entry name" value="HATPase_dom"/>
</dbReference>
<dbReference type="InterPro" id="IPR036890">
    <property type="entry name" value="HATPase_C_sf"/>
</dbReference>
<keyword evidence="13" id="KW-1185">Reference proteome</keyword>
<feature type="transmembrane region" description="Helical" evidence="9">
    <location>
        <begin position="39"/>
        <end position="56"/>
    </location>
</feature>
<keyword evidence="9" id="KW-0812">Transmembrane</keyword>
<protein>
    <recommendedName>
        <fullName evidence="2">histidine kinase</fullName>
        <ecNumber evidence="2">2.7.13.3</ecNumber>
    </recommendedName>
</protein>
<feature type="transmembrane region" description="Helical" evidence="9">
    <location>
        <begin position="12"/>
        <end position="32"/>
    </location>
</feature>
<comment type="caution">
    <text evidence="12">The sequence shown here is derived from an EMBL/GenBank/DDBJ whole genome shotgun (WGS) entry which is preliminary data.</text>
</comment>
<keyword evidence="9" id="KW-1133">Transmembrane helix</keyword>
<keyword evidence="7" id="KW-0067">ATP-binding</keyword>
<comment type="catalytic activity">
    <reaction evidence="1">
        <text>ATP + protein L-histidine = ADP + protein N-phospho-L-histidine.</text>
        <dbReference type="EC" id="2.7.13.3"/>
    </reaction>
</comment>
<evidence type="ECO:0000259" key="11">
    <source>
        <dbReference type="Pfam" id="PF07730"/>
    </source>
</evidence>
<dbReference type="SUPFAM" id="SSF55874">
    <property type="entry name" value="ATPase domain of HSP90 chaperone/DNA topoisomerase II/histidine kinase"/>
    <property type="match status" value="1"/>
</dbReference>